<dbReference type="Proteomes" id="UP000694865">
    <property type="component" value="Unplaced"/>
</dbReference>
<feature type="compositionally biased region" description="Low complexity" evidence="3">
    <location>
        <begin position="339"/>
        <end position="356"/>
    </location>
</feature>
<keyword evidence="4" id="KW-1185">Reference proteome</keyword>
<name>A0ABM0GRH4_SACKO</name>
<feature type="compositionally biased region" description="Basic and acidic residues" evidence="3">
    <location>
        <begin position="1070"/>
        <end position="1079"/>
    </location>
</feature>
<feature type="compositionally biased region" description="Basic and acidic residues" evidence="3">
    <location>
        <begin position="460"/>
        <end position="472"/>
    </location>
</feature>
<protein>
    <submittedName>
        <fullName evidence="5">Dentin sialophosphoprotein-like isoform X1</fullName>
    </submittedName>
</protein>
<feature type="compositionally biased region" description="Basic and acidic residues" evidence="3">
    <location>
        <begin position="967"/>
        <end position="980"/>
    </location>
</feature>
<keyword evidence="2" id="KW-0175">Coiled coil</keyword>
<feature type="compositionally biased region" description="Basic and acidic residues" evidence="3">
    <location>
        <begin position="420"/>
        <end position="433"/>
    </location>
</feature>
<evidence type="ECO:0000256" key="1">
    <source>
        <dbReference type="ARBA" id="ARBA00022553"/>
    </source>
</evidence>
<evidence type="ECO:0000256" key="2">
    <source>
        <dbReference type="ARBA" id="ARBA00023054"/>
    </source>
</evidence>
<feature type="compositionally biased region" description="Basic and acidic residues" evidence="3">
    <location>
        <begin position="1042"/>
        <end position="1055"/>
    </location>
</feature>
<feature type="region of interest" description="Disordered" evidence="3">
    <location>
        <begin position="543"/>
        <end position="654"/>
    </location>
</feature>
<feature type="region of interest" description="Disordered" evidence="3">
    <location>
        <begin position="798"/>
        <end position="980"/>
    </location>
</feature>
<feature type="region of interest" description="Disordered" evidence="3">
    <location>
        <begin position="446"/>
        <end position="477"/>
    </location>
</feature>
<feature type="compositionally biased region" description="Basic and acidic residues" evidence="3">
    <location>
        <begin position="74"/>
        <end position="94"/>
    </location>
</feature>
<sequence>MSHHKPIKPLEKKYKAETEEDLKELLEEMERSFISSMASGKIEGLDAMDDFTFLDILNKEEKEVLLNKKIEDMKKKNERLMKRHQEIEDDKKYAIESGAAVPHHPGDEEYVRSSASGNRGDEDYVRSSPSGNRGDEDYVRSPPPGNRGGRSSEGGRSSYRGGSRNTRRGRGRGRGRGSPKQFYSSPMQRSESDTTRYNRFDVMNENKEAPRRTISDITGQKQAEEVPRRSVKDITGQNQSNETPRRSGNDNTGQNQSNEAPRRSVNDITGQSRSNEASRRSVNDITGQNRSNEAPRRSVHDIMSQSKGETPPRRVGSGRTEHSANRRGGYRGKRDNVGRRGPSRVSRPPESPTSPELSYVDEENPMVGLTITVTNSSLVGNKRKRLIMSDGMHHKNLRVSLNTDDSKSEGGTARRTVQMTKEEKERMEREERRKQNIQMMDEELKSMNEGSQHSKGYSFLEDKRRSDSGESRRHIRNWGGASFDNAKVQVARQHTDRKNYFYPGAKSQMDMTMSMTGRERKEYSNWKAEREQIDNERILRHKRQSGEWKREWDREKNDDNTKSETRPNTRDQKWTAVPSAEWSDSPQAQREKKQNVTRKRVPKLTIVATNQNKRNSSSSSKDWVTDSDSSLPSISPRGKISGDEPVSPGILKTPTDHVHVEDWAAEVESGSEASLDADAQELELEWDDEQVSHHMVIIDKHFIEKTKNKNEQKNDCTKNVSEDVDVSDIIEDMKAVDLAAEHSQDVSETGDSFESFKSADSDQPGEAALAQDLVKAGCDSKVEPDLVKAGCDSKVEPDLGSAQQEIVDGNHDVGENNTIDKESEELHQNTENNVERPEGRSECGDTTTKKDDCAVDHVVPNLSLTENKSDSTETEESINDKHAKNGNNGGSVGKDESPTHSLATNTIGTDRSAETASHSEIEPDIKSENLAEIPKANVVEQIELEEKEEKSDKPDNSAEISSTIVVEHNEYGEKSDKPDDLAEISNTIVVEQIENGEKSDKLDDLAEIPNANVVEQNENGEKEEKSDKPEDLAEISSTIVVEKNENGEKSDKPEDLAEIPNASVVEQNENGEKSDKLDDLAEIPNANVVEQNENGEKEEKTDEPENLAEISKANVVEQNENGEKEGKDECSFVKQAETKSDVTECGEELDPTAPSSDSTKSDAM</sequence>
<dbReference type="GeneID" id="100378168"/>
<feature type="compositionally biased region" description="Polar residues" evidence="3">
    <location>
        <begin position="899"/>
        <end position="910"/>
    </location>
</feature>
<feature type="compositionally biased region" description="Polar residues" evidence="3">
    <location>
        <begin position="283"/>
        <end position="292"/>
    </location>
</feature>
<accession>A0ABM0GRH4</accession>
<feature type="region of interest" description="Disordered" evidence="3">
    <location>
        <begin position="995"/>
        <end position="1164"/>
    </location>
</feature>
<evidence type="ECO:0000313" key="4">
    <source>
        <dbReference type="Proteomes" id="UP000694865"/>
    </source>
</evidence>
<feature type="region of interest" description="Disordered" evidence="3">
    <location>
        <begin position="740"/>
        <end position="768"/>
    </location>
</feature>
<dbReference type="PANTHER" id="PTHR15635:SF12">
    <property type="entry name" value="HABP4_PAI-RBP1 DOMAIN-CONTAINING PROTEIN"/>
    <property type="match status" value="1"/>
</dbReference>
<dbReference type="PANTHER" id="PTHR15635">
    <property type="entry name" value="COILED-COIL DOMAIN CONTAINING PROTEIN 9"/>
    <property type="match status" value="1"/>
</dbReference>
<feature type="compositionally biased region" description="Basic and acidic residues" evidence="3">
    <location>
        <begin position="1121"/>
        <end position="1142"/>
    </location>
</feature>
<feature type="region of interest" description="Disordered" evidence="3">
    <location>
        <begin position="402"/>
        <end position="433"/>
    </location>
</feature>
<feature type="compositionally biased region" description="Basic and acidic residues" evidence="3">
    <location>
        <begin position="995"/>
        <end position="1004"/>
    </location>
</feature>
<feature type="compositionally biased region" description="Basic and acidic residues" evidence="3">
    <location>
        <begin position="1019"/>
        <end position="1031"/>
    </location>
</feature>
<feature type="region of interest" description="Disordered" evidence="3">
    <location>
        <begin position="74"/>
        <end position="359"/>
    </location>
</feature>
<gene>
    <name evidence="5" type="primary">LOC100378168</name>
</gene>
<keyword evidence="1" id="KW-0597">Phosphoprotein</keyword>
<evidence type="ECO:0000256" key="3">
    <source>
        <dbReference type="SAM" id="MobiDB-lite"/>
    </source>
</evidence>
<feature type="compositionally biased region" description="Basic and acidic residues" evidence="3">
    <location>
        <begin position="543"/>
        <end position="573"/>
    </location>
</feature>
<organism evidence="4 5">
    <name type="scientific">Saccoglossus kowalevskii</name>
    <name type="common">Acorn worm</name>
    <dbReference type="NCBI Taxonomy" id="10224"/>
    <lineage>
        <taxon>Eukaryota</taxon>
        <taxon>Metazoa</taxon>
        <taxon>Hemichordata</taxon>
        <taxon>Enteropneusta</taxon>
        <taxon>Harrimaniidae</taxon>
        <taxon>Saccoglossus</taxon>
    </lineage>
</organism>
<feature type="compositionally biased region" description="Low complexity" evidence="3">
    <location>
        <begin position="154"/>
        <end position="164"/>
    </location>
</feature>
<reference evidence="5" key="1">
    <citation type="submission" date="2025-08" db="UniProtKB">
        <authorList>
            <consortium name="RefSeq"/>
        </authorList>
    </citation>
    <scope>IDENTIFICATION</scope>
    <source>
        <tissue evidence="5">Testes</tissue>
    </source>
</reference>
<feature type="compositionally biased region" description="Low complexity" evidence="3">
    <location>
        <begin position="616"/>
        <end position="630"/>
    </location>
</feature>
<feature type="compositionally biased region" description="Basic and acidic residues" evidence="3">
    <location>
        <begin position="911"/>
        <end position="929"/>
    </location>
</feature>
<feature type="compositionally biased region" description="Basic residues" evidence="3">
    <location>
        <begin position="165"/>
        <end position="177"/>
    </location>
</feature>
<feature type="compositionally biased region" description="Basic and acidic residues" evidence="3">
    <location>
        <begin position="190"/>
        <end position="214"/>
    </location>
</feature>
<dbReference type="Pfam" id="PF15266">
    <property type="entry name" value="DUF4594"/>
    <property type="match status" value="1"/>
</dbReference>
<dbReference type="RefSeq" id="XP_002735710.1">
    <property type="nucleotide sequence ID" value="XM_002735664.2"/>
</dbReference>
<feature type="compositionally biased region" description="Basic and acidic residues" evidence="3">
    <location>
        <begin position="808"/>
        <end position="855"/>
    </location>
</feature>
<feature type="compositionally biased region" description="Basic and acidic residues" evidence="3">
    <location>
        <begin position="222"/>
        <end position="232"/>
    </location>
</feature>
<feature type="compositionally biased region" description="Polar residues" evidence="3">
    <location>
        <begin position="249"/>
        <end position="259"/>
    </location>
</feature>
<proteinExistence type="predicted"/>
<feature type="compositionally biased region" description="Polar residues" evidence="3">
    <location>
        <begin position="266"/>
        <end position="275"/>
    </location>
</feature>
<evidence type="ECO:0000313" key="5">
    <source>
        <dbReference type="RefSeq" id="XP_002735710.1"/>
    </source>
</evidence>
<dbReference type="InterPro" id="IPR029336">
    <property type="entry name" value="DUF4594"/>
</dbReference>
<feature type="compositionally biased region" description="Basic and acidic residues" evidence="3">
    <location>
        <begin position="947"/>
        <end position="956"/>
    </location>
</feature>